<sequence length="77" mass="8551">MLSVVVGHRPCVKILNLMQLAMKPQKVTMIKLTANEKLKLCSSFAKCIFAKAEEEALEMEASMEMMVALSEENVTSC</sequence>
<name>A0A915KUU9_ROMCU</name>
<evidence type="ECO:0000313" key="2">
    <source>
        <dbReference type="WBParaSite" id="nRc.2.0.1.t41912-RA"/>
    </source>
</evidence>
<proteinExistence type="predicted"/>
<dbReference type="Proteomes" id="UP000887565">
    <property type="component" value="Unplaced"/>
</dbReference>
<evidence type="ECO:0000313" key="1">
    <source>
        <dbReference type="Proteomes" id="UP000887565"/>
    </source>
</evidence>
<protein>
    <submittedName>
        <fullName evidence="2">Uncharacterized protein</fullName>
    </submittedName>
</protein>
<keyword evidence="1" id="KW-1185">Reference proteome</keyword>
<accession>A0A915KUU9</accession>
<organism evidence="1 2">
    <name type="scientific">Romanomermis culicivorax</name>
    <name type="common">Nematode worm</name>
    <dbReference type="NCBI Taxonomy" id="13658"/>
    <lineage>
        <taxon>Eukaryota</taxon>
        <taxon>Metazoa</taxon>
        <taxon>Ecdysozoa</taxon>
        <taxon>Nematoda</taxon>
        <taxon>Enoplea</taxon>
        <taxon>Dorylaimia</taxon>
        <taxon>Mermithida</taxon>
        <taxon>Mermithoidea</taxon>
        <taxon>Mermithidae</taxon>
        <taxon>Romanomermis</taxon>
    </lineage>
</organism>
<reference evidence="2" key="1">
    <citation type="submission" date="2022-11" db="UniProtKB">
        <authorList>
            <consortium name="WormBaseParasite"/>
        </authorList>
    </citation>
    <scope>IDENTIFICATION</scope>
</reference>
<dbReference type="WBParaSite" id="nRc.2.0.1.t41912-RA">
    <property type="protein sequence ID" value="nRc.2.0.1.t41912-RA"/>
    <property type="gene ID" value="nRc.2.0.1.g41912"/>
</dbReference>
<dbReference type="AlphaFoldDB" id="A0A915KUU9"/>